<feature type="transmembrane region" description="Helical" evidence="1">
    <location>
        <begin position="52"/>
        <end position="73"/>
    </location>
</feature>
<dbReference type="RefSeq" id="WP_253760775.1">
    <property type="nucleotide sequence ID" value="NZ_JAMZDZ010000001.1"/>
</dbReference>
<proteinExistence type="predicted"/>
<sequence length="148" mass="16030">MGVDDELRLRHLADVQATISRLSQNSFAVRGWAVTLVSFVLAILGTRAQGPSAVILGVLPIAVIFWFLDAYYLRQERLFRRLYTAVGSSIAADERGEPERPAVPLFDMSVDAYSADAPGLIATLLTWHVVAIPGILSTVACIYAALVA</sequence>
<organism evidence="2 3">
    <name type="scientific">Hamadaea flava</name>
    <dbReference type="NCBI Taxonomy" id="1742688"/>
    <lineage>
        <taxon>Bacteria</taxon>
        <taxon>Bacillati</taxon>
        <taxon>Actinomycetota</taxon>
        <taxon>Actinomycetes</taxon>
        <taxon>Micromonosporales</taxon>
        <taxon>Micromonosporaceae</taxon>
        <taxon>Hamadaea</taxon>
    </lineage>
</organism>
<dbReference type="Proteomes" id="UP001595816">
    <property type="component" value="Unassembled WGS sequence"/>
</dbReference>
<gene>
    <name evidence="2" type="ORF">ACFOZ4_22705</name>
</gene>
<dbReference type="EMBL" id="JBHSAY010000010">
    <property type="protein sequence ID" value="MFC4133432.1"/>
    <property type="molecule type" value="Genomic_DNA"/>
</dbReference>
<evidence type="ECO:0000256" key="1">
    <source>
        <dbReference type="SAM" id="Phobius"/>
    </source>
</evidence>
<feature type="transmembrane region" description="Helical" evidence="1">
    <location>
        <begin position="124"/>
        <end position="146"/>
    </location>
</feature>
<keyword evidence="1" id="KW-0812">Transmembrane</keyword>
<keyword evidence="3" id="KW-1185">Reference proteome</keyword>
<keyword evidence="1" id="KW-1133">Transmembrane helix</keyword>
<evidence type="ECO:0000313" key="3">
    <source>
        <dbReference type="Proteomes" id="UP001595816"/>
    </source>
</evidence>
<protein>
    <submittedName>
        <fullName evidence="2">Uncharacterized protein</fullName>
    </submittedName>
</protein>
<keyword evidence="1" id="KW-0472">Membrane</keyword>
<name>A0ABV8LR20_9ACTN</name>
<evidence type="ECO:0000313" key="2">
    <source>
        <dbReference type="EMBL" id="MFC4133432.1"/>
    </source>
</evidence>
<feature type="transmembrane region" description="Helical" evidence="1">
    <location>
        <begin position="27"/>
        <end position="46"/>
    </location>
</feature>
<reference evidence="3" key="1">
    <citation type="journal article" date="2019" name="Int. J. Syst. Evol. Microbiol.">
        <title>The Global Catalogue of Microorganisms (GCM) 10K type strain sequencing project: providing services to taxonomists for standard genome sequencing and annotation.</title>
        <authorList>
            <consortium name="The Broad Institute Genomics Platform"/>
            <consortium name="The Broad Institute Genome Sequencing Center for Infectious Disease"/>
            <person name="Wu L."/>
            <person name="Ma J."/>
        </authorList>
    </citation>
    <scope>NUCLEOTIDE SEQUENCE [LARGE SCALE GENOMIC DNA]</scope>
    <source>
        <strain evidence="3">CGMCC 4.7289</strain>
    </source>
</reference>
<accession>A0ABV8LR20</accession>
<comment type="caution">
    <text evidence="2">The sequence shown here is derived from an EMBL/GenBank/DDBJ whole genome shotgun (WGS) entry which is preliminary data.</text>
</comment>